<feature type="domain" description="Myb-like" evidence="6">
    <location>
        <begin position="53"/>
        <end position="99"/>
    </location>
</feature>
<dbReference type="RefSeq" id="XP_068366617.1">
    <property type="nucleotide sequence ID" value="XM_068498924.1"/>
</dbReference>
<dbReference type="GO" id="GO:0042795">
    <property type="term" value="P:snRNA transcription by RNA polymerase II"/>
    <property type="evidence" value="ECO:0007669"/>
    <property type="project" value="TreeGrafter"/>
</dbReference>
<feature type="domain" description="HTH myb-type" evidence="7">
    <location>
        <begin position="2"/>
        <end position="56"/>
    </location>
</feature>
<dbReference type="InterPro" id="IPR051575">
    <property type="entry name" value="Myb-like_DNA-bd"/>
</dbReference>
<reference evidence="8" key="1">
    <citation type="submission" date="2016-10" db="EMBL/GenBank/DDBJ databases">
        <authorList>
            <person name="Benchimol M."/>
            <person name="Almeida L.G."/>
            <person name="Vasconcelos A.T."/>
            <person name="Perreira-Neves A."/>
            <person name="Rosa I.A."/>
            <person name="Tasca T."/>
            <person name="Bogo M.R."/>
            <person name="de Souza W."/>
        </authorList>
    </citation>
    <scope>NUCLEOTIDE SEQUENCE [LARGE SCALE GENOMIC DNA]</scope>
    <source>
        <strain evidence="8">K</strain>
    </source>
</reference>
<dbReference type="InterPro" id="IPR009057">
    <property type="entry name" value="Homeodomain-like_sf"/>
</dbReference>
<evidence type="ECO:0000259" key="7">
    <source>
        <dbReference type="PROSITE" id="PS51294"/>
    </source>
</evidence>
<dbReference type="CDD" id="cd00167">
    <property type="entry name" value="SANT"/>
    <property type="match status" value="1"/>
</dbReference>
<evidence type="ECO:0000259" key="6">
    <source>
        <dbReference type="PROSITE" id="PS50090"/>
    </source>
</evidence>
<keyword evidence="9" id="KW-1185">Reference proteome</keyword>
<evidence type="ECO:0000256" key="3">
    <source>
        <dbReference type="ARBA" id="ARBA00023163"/>
    </source>
</evidence>
<dbReference type="EMBL" id="MLAK01000519">
    <property type="protein sequence ID" value="OHT13481.1"/>
    <property type="molecule type" value="Genomic_DNA"/>
</dbReference>
<dbReference type="OrthoDB" id="2143914at2759"/>
<evidence type="ECO:0000256" key="1">
    <source>
        <dbReference type="ARBA" id="ARBA00023015"/>
    </source>
</evidence>
<proteinExistence type="predicted"/>
<protein>
    <submittedName>
        <fullName evidence="8">Myb-like DNA-binding domain containing protein</fullName>
    </submittedName>
</protein>
<comment type="caution">
    <text evidence="8">The sequence shown here is derived from an EMBL/GenBank/DDBJ whole genome shotgun (WGS) entry which is preliminary data.</text>
</comment>
<dbReference type="InterPro" id="IPR001005">
    <property type="entry name" value="SANT/Myb"/>
</dbReference>
<evidence type="ECO:0000256" key="4">
    <source>
        <dbReference type="ARBA" id="ARBA00023242"/>
    </source>
</evidence>
<keyword evidence="5" id="KW-0175">Coiled coil</keyword>
<dbReference type="GeneID" id="94833628"/>
<dbReference type="AlphaFoldDB" id="A0A1J4KQ99"/>
<evidence type="ECO:0000256" key="2">
    <source>
        <dbReference type="ARBA" id="ARBA00023125"/>
    </source>
</evidence>
<dbReference type="PANTHER" id="PTHR46621">
    <property type="entry name" value="SNRNA-ACTIVATING PROTEIN COMPLEX SUBUNIT 4"/>
    <property type="match status" value="1"/>
</dbReference>
<feature type="coiled-coil region" evidence="5">
    <location>
        <begin position="134"/>
        <end position="168"/>
    </location>
</feature>
<dbReference type="InterPro" id="IPR017930">
    <property type="entry name" value="Myb_dom"/>
</dbReference>
<dbReference type="GO" id="GO:0042796">
    <property type="term" value="P:snRNA transcription by RNA polymerase III"/>
    <property type="evidence" value="ECO:0007669"/>
    <property type="project" value="TreeGrafter"/>
</dbReference>
<feature type="domain" description="Myb-like" evidence="6">
    <location>
        <begin position="2"/>
        <end position="52"/>
    </location>
</feature>
<keyword evidence="1" id="KW-0805">Transcription regulation</keyword>
<gene>
    <name evidence="8" type="ORF">TRFO_16350</name>
</gene>
<dbReference type="GO" id="GO:0000978">
    <property type="term" value="F:RNA polymerase II cis-regulatory region sequence-specific DNA binding"/>
    <property type="evidence" value="ECO:0007669"/>
    <property type="project" value="TreeGrafter"/>
</dbReference>
<dbReference type="SMART" id="SM00717">
    <property type="entry name" value="SANT"/>
    <property type="match status" value="2"/>
</dbReference>
<keyword evidence="3" id="KW-0804">Transcription</keyword>
<dbReference type="GO" id="GO:0019185">
    <property type="term" value="C:snRNA-activating protein complex"/>
    <property type="evidence" value="ECO:0007669"/>
    <property type="project" value="TreeGrafter"/>
</dbReference>
<keyword evidence="2" id="KW-0238">DNA-binding</keyword>
<sequence>MKAARKRNKFTLDEDNLLKELVAENGENWSVVASKMPGRNVRQVKERYLNYLSPTIKHGDWTYEEDHLLVLLVFFKRQHWSSLKKSFPRRSDVAIRNRFLFIHRNVMQHIKYKLHQNMKMIEKIQENEKKQIISNVLEKDQEYTNQQIDELKRQIDILKNKLDNNQSDIFDINFDFDLFDEQFLFEAMYS</sequence>
<evidence type="ECO:0000313" key="9">
    <source>
        <dbReference type="Proteomes" id="UP000179807"/>
    </source>
</evidence>
<dbReference type="GO" id="GO:0001006">
    <property type="term" value="F:RNA polymerase III type 3 promoter sequence-specific DNA binding"/>
    <property type="evidence" value="ECO:0007669"/>
    <property type="project" value="TreeGrafter"/>
</dbReference>
<name>A0A1J4KQ99_9EUKA</name>
<dbReference type="Gene3D" id="1.10.10.60">
    <property type="entry name" value="Homeodomain-like"/>
    <property type="match status" value="2"/>
</dbReference>
<organism evidence="8 9">
    <name type="scientific">Tritrichomonas foetus</name>
    <dbReference type="NCBI Taxonomy" id="1144522"/>
    <lineage>
        <taxon>Eukaryota</taxon>
        <taxon>Metamonada</taxon>
        <taxon>Parabasalia</taxon>
        <taxon>Tritrichomonadida</taxon>
        <taxon>Tritrichomonadidae</taxon>
        <taxon>Tritrichomonas</taxon>
    </lineage>
</organism>
<dbReference type="PROSITE" id="PS51294">
    <property type="entry name" value="HTH_MYB"/>
    <property type="match status" value="1"/>
</dbReference>
<dbReference type="PANTHER" id="PTHR46621:SF1">
    <property type="entry name" value="SNRNA-ACTIVATING PROTEIN COMPLEX SUBUNIT 4"/>
    <property type="match status" value="1"/>
</dbReference>
<dbReference type="Proteomes" id="UP000179807">
    <property type="component" value="Unassembled WGS sequence"/>
</dbReference>
<accession>A0A1J4KQ99</accession>
<evidence type="ECO:0000256" key="5">
    <source>
        <dbReference type="SAM" id="Coils"/>
    </source>
</evidence>
<dbReference type="SUPFAM" id="SSF46689">
    <property type="entry name" value="Homeodomain-like"/>
    <property type="match status" value="2"/>
</dbReference>
<dbReference type="PROSITE" id="PS50090">
    <property type="entry name" value="MYB_LIKE"/>
    <property type="match status" value="2"/>
</dbReference>
<dbReference type="Pfam" id="PF00249">
    <property type="entry name" value="Myb_DNA-binding"/>
    <property type="match status" value="2"/>
</dbReference>
<dbReference type="VEuPathDB" id="TrichDB:TRFO_16350"/>
<keyword evidence="4" id="KW-0539">Nucleus</keyword>
<evidence type="ECO:0000313" key="8">
    <source>
        <dbReference type="EMBL" id="OHT13481.1"/>
    </source>
</evidence>